<reference evidence="2" key="1">
    <citation type="submission" date="2020-02" db="EMBL/GenBank/DDBJ databases">
        <authorList>
            <person name="Meier V. D."/>
        </authorList>
    </citation>
    <scope>NUCLEOTIDE SEQUENCE</scope>
    <source>
        <strain evidence="2">AVDCRST_MAG41</strain>
    </source>
</reference>
<feature type="compositionally biased region" description="Low complexity" evidence="1">
    <location>
        <begin position="46"/>
        <end position="66"/>
    </location>
</feature>
<evidence type="ECO:0000256" key="1">
    <source>
        <dbReference type="SAM" id="MobiDB-lite"/>
    </source>
</evidence>
<feature type="non-terminal residue" evidence="2">
    <location>
        <position position="164"/>
    </location>
</feature>
<feature type="compositionally biased region" description="Basic and acidic residues" evidence="1">
    <location>
        <begin position="68"/>
        <end position="81"/>
    </location>
</feature>
<gene>
    <name evidence="2" type="ORF">AVDCRST_MAG41-596</name>
</gene>
<organism evidence="2">
    <name type="scientific">uncultured Mycobacteriales bacterium</name>
    <dbReference type="NCBI Taxonomy" id="581187"/>
    <lineage>
        <taxon>Bacteria</taxon>
        <taxon>Bacillati</taxon>
        <taxon>Actinomycetota</taxon>
        <taxon>Actinomycetes</taxon>
        <taxon>Mycobacteriales</taxon>
        <taxon>environmental samples</taxon>
    </lineage>
</organism>
<accession>A0A6J4HHZ5</accession>
<proteinExistence type="predicted"/>
<evidence type="ECO:0000313" key="2">
    <source>
        <dbReference type="EMBL" id="CAA9222900.1"/>
    </source>
</evidence>
<feature type="compositionally biased region" description="Low complexity" evidence="1">
    <location>
        <begin position="97"/>
        <end position="115"/>
    </location>
</feature>
<feature type="region of interest" description="Disordered" evidence="1">
    <location>
        <begin position="96"/>
        <end position="164"/>
    </location>
</feature>
<protein>
    <submittedName>
        <fullName evidence="2">Redox-sensitive transcriptional activator SoxR</fullName>
    </submittedName>
</protein>
<feature type="non-terminal residue" evidence="2">
    <location>
        <position position="1"/>
    </location>
</feature>
<dbReference type="AlphaFoldDB" id="A0A6J4HHZ5"/>
<feature type="region of interest" description="Disordered" evidence="1">
    <location>
        <begin position="1"/>
        <end position="20"/>
    </location>
</feature>
<name>A0A6J4HHZ5_9ACTN</name>
<feature type="region of interest" description="Disordered" evidence="1">
    <location>
        <begin position="46"/>
        <end position="81"/>
    </location>
</feature>
<sequence length="164" mass="16941">GRTAVGSDGDHDRPARRAQRCPAVGAAVLRAQGADLQHPDLRQPAAVRAGHAAPGRVRAVRPAAGHLAGDDPRGPRDAARRPYADARGLGAAVPGLAQGAGRADRPAAAAAGQPGRLHRVRLPVDHDLPAGQQPRRARRAGSRPAAAGPRRLPLRRLRAGSARV</sequence>
<dbReference type="EMBL" id="CADCTP010000058">
    <property type="protein sequence ID" value="CAA9222900.1"/>
    <property type="molecule type" value="Genomic_DNA"/>
</dbReference>
<feature type="compositionally biased region" description="Low complexity" evidence="1">
    <location>
        <begin position="142"/>
        <end position="151"/>
    </location>
</feature>